<protein>
    <submittedName>
        <fullName evidence="3">Periplasmic binding protein</fullName>
    </submittedName>
</protein>
<dbReference type="Gene3D" id="3.40.50.1980">
    <property type="entry name" value="Nitrogenase molybdenum iron protein domain"/>
    <property type="match status" value="1"/>
</dbReference>
<dbReference type="EMBL" id="CAKXYP010000002">
    <property type="protein sequence ID" value="CAH9413580.1"/>
    <property type="molecule type" value="Genomic_DNA"/>
</dbReference>
<name>A0ABN8UTJ9_STRGL</name>
<evidence type="ECO:0000313" key="4">
    <source>
        <dbReference type="Proteomes" id="UP001154015"/>
    </source>
</evidence>
<proteinExistence type="predicted"/>
<feature type="region of interest" description="Disordered" evidence="1">
    <location>
        <begin position="1"/>
        <end position="20"/>
    </location>
</feature>
<accession>A0ABN8UTJ9</accession>
<comment type="caution">
    <text evidence="3">The sequence shown here is derived from an EMBL/GenBank/DDBJ whole genome shotgun (WGS) entry which is preliminary data.</text>
</comment>
<gene>
    <name evidence="3" type="ORF">SGL43_00579</name>
</gene>
<keyword evidence="2" id="KW-0812">Transmembrane</keyword>
<feature type="compositionally biased region" description="Low complexity" evidence="1">
    <location>
        <begin position="7"/>
        <end position="20"/>
    </location>
</feature>
<keyword evidence="4" id="KW-1185">Reference proteome</keyword>
<keyword evidence="2" id="KW-0472">Membrane</keyword>
<feature type="transmembrane region" description="Helical" evidence="2">
    <location>
        <begin position="26"/>
        <end position="46"/>
    </location>
</feature>
<sequence>MSAPVRAAAPSGLPGAPGAPRFTRRATATAAAFAALLPAVLLSLAVGARSIPPKNMDAVKDGKVFAVDDQLWIQGIGYTAADKILGELHTSLAK</sequence>
<evidence type="ECO:0000256" key="1">
    <source>
        <dbReference type="SAM" id="MobiDB-lite"/>
    </source>
</evidence>
<reference evidence="3" key="1">
    <citation type="submission" date="2022-03" db="EMBL/GenBank/DDBJ databases">
        <authorList>
            <person name="Leyn A S."/>
        </authorList>
    </citation>
    <scope>NUCLEOTIDE SEQUENCE</scope>
    <source>
        <strain evidence="3">Streptomyces globisporus 4-3</strain>
    </source>
</reference>
<keyword evidence="2" id="KW-1133">Transmembrane helix</keyword>
<organism evidence="3 4">
    <name type="scientific">Streptomyces globisporus</name>
    <dbReference type="NCBI Taxonomy" id="1908"/>
    <lineage>
        <taxon>Bacteria</taxon>
        <taxon>Bacillati</taxon>
        <taxon>Actinomycetota</taxon>
        <taxon>Actinomycetes</taxon>
        <taxon>Kitasatosporales</taxon>
        <taxon>Streptomycetaceae</taxon>
        <taxon>Streptomyces</taxon>
    </lineage>
</organism>
<dbReference type="Proteomes" id="UP001154015">
    <property type="component" value="Unassembled WGS sequence"/>
</dbReference>
<evidence type="ECO:0000313" key="3">
    <source>
        <dbReference type="EMBL" id="CAH9413580.1"/>
    </source>
</evidence>
<evidence type="ECO:0000256" key="2">
    <source>
        <dbReference type="SAM" id="Phobius"/>
    </source>
</evidence>